<evidence type="ECO:0000259" key="3">
    <source>
        <dbReference type="Pfam" id="PF00501"/>
    </source>
</evidence>
<dbReference type="Proteomes" id="UP000198964">
    <property type="component" value="Unassembled WGS sequence"/>
</dbReference>
<gene>
    <name evidence="4" type="ORF">SAMN05216283_11568</name>
</gene>
<dbReference type="GO" id="GO:0005524">
    <property type="term" value="F:ATP binding"/>
    <property type="evidence" value="ECO:0007669"/>
    <property type="project" value="UniProtKB-KW"/>
</dbReference>
<keyword evidence="1" id="KW-0547">Nucleotide-binding</keyword>
<dbReference type="GO" id="GO:0016020">
    <property type="term" value="C:membrane"/>
    <property type="evidence" value="ECO:0007669"/>
    <property type="project" value="TreeGrafter"/>
</dbReference>
<dbReference type="CDD" id="cd05907">
    <property type="entry name" value="VL_LC_FACS_like"/>
    <property type="match status" value="1"/>
</dbReference>
<dbReference type="Pfam" id="PF23562">
    <property type="entry name" value="AMP-binding_C_3"/>
    <property type="match status" value="1"/>
</dbReference>
<name>A0A1I2LBI9_9BACT</name>
<dbReference type="GO" id="GO:0004467">
    <property type="term" value="F:long-chain fatty acid-CoA ligase activity"/>
    <property type="evidence" value="ECO:0007669"/>
    <property type="project" value="TreeGrafter"/>
</dbReference>
<dbReference type="Pfam" id="PF00501">
    <property type="entry name" value="AMP-binding"/>
    <property type="match status" value="1"/>
</dbReference>
<dbReference type="Gene3D" id="3.40.50.12780">
    <property type="entry name" value="N-terminal domain of ligase-like"/>
    <property type="match status" value="2"/>
</dbReference>
<keyword evidence="2" id="KW-0067">ATP-binding</keyword>
<protein>
    <submittedName>
        <fullName evidence="4">Long-chain acyl-CoA synthetase</fullName>
    </submittedName>
</protein>
<dbReference type="STRING" id="655355.SAMN05216283_11568"/>
<dbReference type="InterPro" id="IPR020845">
    <property type="entry name" value="AMP-binding_CS"/>
</dbReference>
<dbReference type="InterPro" id="IPR042099">
    <property type="entry name" value="ANL_N_sf"/>
</dbReference>
<dbReference type="RefSeq" id="WP_093921500.1">
    <property type="nucleotide sequence ID" value="NZ_FONW01000015.1"/>
</dbReference>
<reference evidence="4 5" key="1">
    <citation type="submission" date="2016-10" db="EMBL/GenBank/DDBJ databases">
        <authorList>
            <person name="de Groot N.N."/>
        </authorList>
    </citation>
    <scope>NUCLEOTIDE SEQUENCE [LARGE SCALE GENOMIC DNA]</scope>
    <source>
        <strain evidence="4 5">CGMCC 1.9156</strain>
    </source>
</reference>
<evidence type="ECO:0000313" key="4">
    <source>
        <dbReference type="EMBL" id="SFF76605.1"/>
    </source>
</evidence>
<dbReference type="EMBL" id="FONW01000015">
    <property type="protein sequence ID" value="SFF76605.1"/>
    <property type="molecule type" value="Genomic_DNA"/>
</dbReference>
<dbReference type="InterPro" id="IPR000873">
    <property type="entry name" value="AMP-dep_synth/lig_dom"/>
</dbReference>
<dbReference type="AlphaFoldDB" id="A0A1I2LBI9"/>
<dbReference type="PANTHER" id="PTHR43272">
    <property type="entry name" value="LONG-CHAIN-FATTY-ACID--COA LIGASE"/>
    <property type="match status" value="1"/>
</dbReference>
<organism evidence="4 5">
    <name type="scientific">Sunxiuqinia elliptica</name>
    <dbReference type="NCBI Taxonomy" id="655355"/>
    <lineage>
        <taxon>Bacteria</taxon>
        <taxon>Pseudomonadati</taxon>
        <taxon>Bacteroidota</taxon>
        <taxon>Bacteroidia</taxon>
        <taxon>Marinilabiliales</taxon>
        <taxon>Prolixibacteraceae</taxon>
        <taxon>Sunxiuqinia</taxon>
    </lineage>
</organism>
<proteinExistence type="predicted"/>
<dbReference type="SUPFAM" id="SSF56801">
    <property type="entry name" value="Acetyl-CoA synthetase-like"/>
    <property type="match status" value="1"/>
</dbReference>
<evidence type="ECO:0000313" key="5">
    <source>
        <dbReference type="Proteomes" id="UP000198964"/>
    </source>
</evidence>
<accession>A0A1I2LBI9</accession>
<evidence type="ECO:0000256" key="1">
    <source>
        <dbReference type="ARBA" id="ARBA00022741"/>
    </source>
</evidence>
<dbReference type="PANTHER" id="PTHR43272:SF33">
    <property type="entry name" value="AMP-BINDING DOMAIN-CONTAINING PROTEIN-RELATED"/>
    <property type="match status" value="1"/>
</dbReference>
<sequence length="623" mass="70879">MGNDVKRTFDILDWCESNYPREDALGGKANGKWYTYSTSEYKKQSHYFAMGMLALGLQKEDKVATVTVNRPEWNFVDMGLAMAGMVHVPIYPTIGDEEYRYILEHAEAKYLIVGEKKLFEKLKPIADELGTVKQIYTFEKVEGAANFQEIIDLGKEQEAQWKGALEKIKASITPEDIATLIYTSGTTGVPKGVMLSQENLVANFTAHSKMHHLGKDHRVISFLPLCHVYERSVNYHFQYKGMGVYYVGNLGQIVSAIKEVKPHMFNSVPRLLERVYDGFVSKGKELKGIKRAIYFWALSLTRHFEYNRKYNLFLKLQIKLADKLVYSKWREALGNNITYVVSGGAALQPRIARVMGMAGMYTLEGYGLTETSPVIAVNNPALGEMKVGTVGPVLDGVEVKIADDGEILCKGPSIMRGYYKAPDLTAEVIDEEGWFHTGDIGFLDEGKYLKITDRKKEMFKMSGGKYIAPQMIENKLKESFFIEQAMVIGENEKFASALISPNFEYLHDWCSEHKIHFRDNEELVQKKAVNTQLLKEVAVINKTLGQHEEIKRFRLVCEEWTPQTGELSPTLKLKRNYVAKKYQHIIDEIYSSKAGNGNGKLKLPKLKVNLRFDMNELLKKLKE</sequence>
<evidence type="ECO:0000256" key="2">
    <source>
        <dbReference type="ARBA" id="ARBA00022840"/>
    </source>
</evidence>
<feature type="domain" description="AMP-dependent synthetase/ligase" evidence="3">
    <location>
        <begin position="17"/>
        <end position="419"/>
    </location>
</feature>
<keyword evidence="5" id="KW-1185">Reference proteome</keyword>
<dbReference type="PROSITE" id="PS00455">
    <property type="entry name" value="AMP_BINDING"/>
    <property type="match status" value="1"/>
</dbReference>